<evidence type="ECO:0000313" key="1">
    <source>
        <dbReference type="EMBL" id="KAG5600445.1"/>
    </source>
</evidence>
<protein>
    <submittedName>
        <fullName evidence="1">Uncharacterized protein</fullName>
    </submittedName>
</protein>
<keyword evidence="2" id="KW-1185">Reference proteome</keyword>
<name>A0A9J5YKA9_SOLCO</name>
<proteinExistence type="predicted"/>
<reference evidence="1 2" key="1">
    <citation type="submission" date="2020-09" db="EMBL/GenBank/DDBJ databases">
        <title>De no assembly of potato wild relative species, Solanum commersonii.</title>
        <authorList>
            <person name="Cho K."/>
        </authorList>
    </citation>
    <scope>NUCLEOTIDE SEQUENCE [LARGE SCALE GENOMIC DNA]</scope>
    <source>
        <strain evidence="1">LZ3.2</strain>
        <tissue evidence="1">Leaf</tissue>
    </source>
</reference>
<dbReference type="Proteomes" id="UP000824120">
    <property type="component" value="Chromosome 6"/>
</dbReference>
<evidence type="ECO:0000313" key="2">
    <source>
        <dbReference type="Proteomes" id="UP000824120"/>
    </source>
</evidence>
<accession>A0A9J5YKA9</accession>
<comment type="caution">
    <text evidence="1">The sequence shown here is derived from an EMBL/GenBank/DDBJ whole genome shotgun (WGS) entry which is preliminary data.</text>
</comment>
<dbReference type="AlphaFoldDB" id="A0A9J5YKA9"/>
<organism evidence="1 2">
    <name type="scientific">Solanum commersonii</name>
    <name type="common">Commerson's wild potato</name>
    <name type="synonym">Commerson's nightshade</name>
    <dbReference type="NCBI Taxonomy" id="4109"/>
    <lineage>
        <taxon>Eukaryota</taxon>
        <taxon>Viridiplantae</taxon>
        <taxon>Streptophyta</taxon>
        <taxon>Embryophyta</taxon>
        <taxon>Tracheophyta</taxon>
        <taxon>Spermatophyta</taxon>
        <taxon>Magnoliopsida</taxon>
        <taxon>eudicotyledons</taxon>
        <taxon>Gunneridae</taxon>
        <taxon>Pentapetalae</taxon>
        <taxon>asterids</taxon>
        <taxon>lamiids</taxon>
        <taxon>Solanales</taxon>
        <taxon>Solanaceae</taxon>
        <taxon>Solanoideae</taxon>
        <taxon>Solaneae</taxon>
        <taxon>Solanum</taxon>
    </lineage>
</organism>
<dbReference type="EMBL" id="JACXVP010000006">
    <property type="protein sequence ID" value="KAG5600445.1"/>
    <property type="molecule type" value="Genomic_DNA"/>
</dbReference>
<sequence length="161" mass="17573">MESRCSVSPGNKAKANGGYYKDTEGKTEPLAVGLECEPIAESFPLAIRLFSGANLSSEACPGLASLATSVSWSIKPLWLASISLPSLVMALWDQASTLSKVKAKKLKVKVKFQLFSVSSSKRACWQGNAKVLVVTTREISTRCREFVRVRSQKGKKISQRF</sequence>
<gene>
    <name evidence="1" type="ORF">H5410_031815</name>
</gene>